<keyword evidence="3" id="KW-1185">Reference proteome</keyword>
<gene>
    <name evidence="2" type="ORF">SAMN05421823_110120</name>
</gene>
<sequence>MDEAQFWEIIEESRTDTKSAEEHGRALARTLRDLDDDELEAFEEIFWDVRARADQPDLIRLVQTLTDVKDEETIMDFKDWLVSLGRERFYDIVQQPDLLLEFQNTLVAWDIPSGLIFSAIYQAQEGISDEEE</sequence>
<proteinExistence type="predicted"/>
<evidence type="ECO:0000259" key="1">
    <source>
        <dbReference type="Pfam" id="PF14024"/>
    </source>
</evidence>
<feature type="domain" description="DUF4240" evidence="1">
    <location>
        <begin position="1"/>
        <end position="105"/>
    </location>
</feature>
<reference evidence="2 3" key="1">
    <citation type="submission" date="2016-10" db="EMBL/GenBank/DDBJ databases">
        <authorList>
            <person name="de Groot N.N."/>
        </authorList>
    </citation>
    <scope>NUCLEOTIDE SEQUENCE [LARGE SCALE GENOMIC DNA]</scope>
    <source>
        <strain evidence="2 3">DSM 25186</strain>
    </source>
</reference>
<evidence type="ECO:0000313" key="3">
    <source>
        <dbReference type="Proteomes" id="UP000198510"/>
    </source>
</evidence>
<protein>
    <recommendedName>
        <fullName evidence="1">DUF4240 domain-containing protein</fullName>
    </recommendedName>
</protein>
<organism evidence="2 3">
    <name type="scientific">Catalinimonas alkaloidigena</name>
    <dbReference type="NCBI Taxonomy" id="1075417"/>
    <lineage>
        <taxon>Bacteria</taxon>
        <taxon>Pseudomonadati</taxon>
        <taxon>Bacteroidota</taxon>
        <taxon>Cytophagia</taxon>
        <taxon>Cytophagales</taxon>
        <taxon>Catalimonadaceae</taxon>
        <taxon>Catalinimonas</taxon>
    </lineage>
</organism>
<dbReference type="Proteomes" id="UP000198510">
    <property type="component" value="Unassembled WGS sequence"/>
</dbReference>
<dbReference type="EMBL" id="FNFO01000010">
    <property type="protein sequence ID" value="SDM08645.1"/>
    <property type="molecule type" value="Genomic_DNA"/>
</dbReference>
<name>A0A1G9QE90_9BACT</name>
<dbReference type="AlphaFoldDB" id="A0A1G9QE90"/>
<dbReference type="Pfam" id="PF14024">
    <property type="entry name" value="DUF4240"/>
    <property type="match status" value="1"/>
</dbReference>
<dbReference type="InterPro" id="IPR025334">
    <property type="entry name" value="DUF4240"/>
</dbReference>
<evidence type="ECO:0000313" key="2">
    <source>
        <dbReference type="EMBL" id="SDM08645.1"/>
    </source>
</evidence>
<accession>A0A1G9QE90</accession>
<dbReference type="RefSeq" id="WP_218127148.1">
    <property type="nucleotide sequence ID" value="NZ_FNFO01000010.1"/>
</dbReference>
<dbReference type="STRING" id="1075417.SAMN05421823_110120"/>